<dbReference type="InterPro" id="IPR013604">
    <property type="entry name" value="7TM_chemorcpt"/>
</dbReference>
<evidence type="ECO:0000256" key="5">
    <source>
        <dbReference type="ARBA" id="ARBA00023136"/>
    </source>
</evidence>
<evidence type="ECO:0000256" key="1">
    <source>
        <dbReference type="ARBA" id="ARBA00004651"/>
    </source>
</evidence>
<dbReference type="GO" id="GO:0030425">
    <property type="term" value="C:dendrite"/>
    <property type="evidence" value="ECO:0007669"/>
    <property type="project" value="TreeGrafter"/>
</dbReference>
<dbReference type="PANTHER" id="PTHR21143:SF104">
    <property type="entry name" value="GUSTATORY RECEPTOR 8A-RELATED"/>
    <property type="match status" value="1"/>
</dbReference>
<name>A0A653BL88_CALMS</name>
<evidence type="ECO:0000256" key="7">
    <source>
        <dbReference type="ARBA" id="ARBA00023224"/>
    </source>
</evidence>
<keyword evidence="4" id="KW-1133">Transmembrane helix</keyword>
<comment type="subcellular location">
    <subcellularLocation>
        <location evidence="1">Cell membrane</location>
        <topology evidence="1">Multi-pass membrane protein</topology>
    </subcellularLocation>
</comment>
<dbReference type="GO" id="GO:0005886">
    <property type="term" value="C:plasma membrane"/>
    <property type="evidence" value="ECO:0007669"/>
    <property type="project" value="UniProtKB-SubCell"/>
</dbReference>
<dbReference type="OrthoDB" id="6742382at2759"/>
<dbReference type="GO" id="GO:0008049">
    <property type="term" value="P:male courtship behavior"/>
    <property type="evidence" value="ECO:0007669"/>
    <property type="project" value="TreeGrafter"/>
</dbReference>
<dbReference type="GO" id="GO:0007165">
    <property type="term" value="P:signal transduction"/>
    <property type="evidence" value="ECO:0007669"/>
    <property type="project" value="UniProtKB-KW"/>
</dbReference>
<keyword evidence="5" id="KW-0472">Membrane</keyword>
<dbReference type="Proteomes" id="UP000410492">
    <property type="component" value="Unassembled WGS sequence"/>
</dbReference>
<keyword evidence="9" id="KW-1185">Reference proteome</keyword>
<dbReference type="EMBL" id="CAACVG010002314">
    <property type="protein sequence ID" value="VEN36322.1"/>
    <property type="molecule type" value="Genomic_DNA"/>
</dbReference>
<dbReference type="AlphaFoldDB" id="A0A653BL88"/>
<dbReference type="GO" id="GO:0007635">
    <property type="term" value="P:chemosensory behavior"/>
    <property type="evidence" value="ECO:0007669"/>
    <property type="project" value="TreeGrafter"/>
</dbReference>
<proteinExistence type="predicted"/>
<gene>
    <name evidence="8" type="ORF">CALMAC_LOCUS1975</name>
</gene>
<dbReference type="GO" id="GO:0030424">
    <property type="term" value="C:axon"/>
    <property type="evidence" value="ECO:0007669"/>
    <property type="project" value="TreeGrafter"/>
</dbReference>
<evidence type="ECO:0000256" key="2">
    <source>
        <dbReference type="ARBA" id="ARBA00022475"/>
    </source>
</evidence>
<keyword evidence="2" id="KW-1003">Cell membrane</keyword>
<evidence type="ECO:0000256" key="6">
    <source>
        <dbReference type="ARBA" id="ARBA00023170"/>
    </source>
</evidence>
<evidence type="ECO:0000313" key="9">
    <source>
        <dbReference type="Proteomes" id="UP000410492"/>
    </source>
</evidence>
<dbReference type="PANTHER" id="PTHR21143">
    <property type="entry name" value="INVERTEBRATE GUSTATORY RECEPTOR"/>
    <property type="match status" value="1"/>
</dbReference>
<reference evidence="8 9" key="1">
    <citation type="submission" date="2019-01" db="EMBL/GenBank/DDBJ databases">
        <authorList>
            <person name="Sayadi A."/>
        </authorList>
    </citation>
    <scope>NUCLEOTIDE SEQUENCE [LARGE SCALE GENOMIC DNA]</scope>
</reference>
<organism evidence="8 9">
    <name type="scientific">Callosobruchus maculatus</name>
    <name type="common">Southern cowpea weevil</name>
    <name type="synonym">Pulse bruchid</name>
    <dbReference type="NCBI Taxonomy" id="64391"/>
    <lineage>
        <taxon>Eukaryota</taxon>
        <taxon>Metazoa</taxon>
        <taxon>Ecdysozoa</taxon>
        <taxon>Arthropoda</taxon>
        <taxon>Hexapoda</taxon>
        <taxon>Insecta</taxon>
        <taxon>Pterygota</taxon>
        <taxon>Neoptera</taxon>
        <taxon>Endopterygota</taxon>
        <taxon>Coleoptera</taxon>
        <taxon>Polyphaga</taxon>
        <taxon>Cucujiformia</taxon>
        <taxon>Chrysomeloidea</taxon>
        <taxon>Chrysomelidae</taxon>
        <taxon>Bruchinae</taxon>
        <taxon>Bruchini</taxon>
        <taxon>Callosobruchus</taxon>
    </lineage>
</organism>
<keyword evidence="3" id="KW-0812">Transmembrane</keyword>
<protein>
    <recommendedName>
        <fullName evidence="10">Gustatory receptor</fullName>
    </recommendedName>
</protein>
<dbReference type="GO" id="GO:0043025">
    <property type="term" value="C:neuronal cell body"/>
    <property type="evidence" value="ECO:0007669"/>
    <property type="project" value="TreeGrafter"/>
</dbReference>
<keyword evidence="6" id="KW-0675">Receptor</keyword>
<dbReference type="GO" id="GO:0050909">
    <property type="term" value="P:sensory perception of taste"/>
    <property type="evidence" value="ECO:0007669"/>
    <property type="project" value="InterPro"/>
</dbReference>
<evidence type="ECO:0000256" key="4">
    <source>
        <dbReference type="ARBA" id="ARBA00022989"/>
    </source>
</evidence>
<accession>A0A653BL88</accession>
<evidence type="ECO:0000313" key="8">
    <source>
        <dbReference type="EMBL" id="VEN36322.1"/>
    </source>
</evidence>
<evidence type="ECO:0008006" key="10">
    <source>
        <dbReference type="Google" id="ProtNLM"/>
    </source>
</evidence>
<evidence type="ECO:0000256" key="3">
    <source>
        <dbReference type="ARBA" id="ARBA00022692"/>
    </source>
</evidence>
<dbReference type="Pfam" id="PF08395">
    <property type="entry name" value="7tm_7"/>
    <property type="match status" value="1"/>
</dbReference>
<sequence length="169" mass="19063">MSVRIKCLGPHGMAFGAVHLIKECCATAVVKLKATRCLCDRYCDWIMPAKEKPVYALSTHDVDTQMRLCICPAFLSMQEYILAFIITITQSCDATEKEGERFTNLCFTTYINETNKNLKKQYKNLAVISQKIGPKFSAAGFFTINQMFLSTFFSTLTSYAIVCIQFSTL</sequence>
<keyword evidence="7" id="KW-0807">Transducer</keyword>